<feature type="domain" description="SNF2 N-terminal" evidence="3">
    <location>
        <begin position="1"/>
        <end position="41"/>
    </location>
</feature>
<dbReference type="Proteomes" id="UP001058974">
    <property type="component" value="Chromosome 7"/>
</dbReference>
<dbReference type="PANTHER" id="PTHR42980">
    <property type="entry name" value="2-OXOISOVALERATE DEHYDROGENASE SUBUNIT BETA-RELATED"/>
    <property type="match status" value="1"/>
</dbReference>
<evidence type="ECO:0000256" key="2">
    <source>
        <dbReference type="ARBA" id="ARBA00023002"/>
    </source>
</evidence>
<keyword evidence="6" id="KW-1185">Reference proteome</keyword>
<feature type="domain" description="Transketolase C-terminal" evidence="4">
    <location>
        <begin position="71"/>
        <end position="130"/>
    </location>
</feature>
<evidence type="ECO:0000313" key="5">
    <source>
        <dbReference type="EMBL" id="KAI5385486.1"/>
    </source>
</evidence>
<name>A0A9D4VMM7_PEA</name>
<keyword evidence="2" id="KW-0560">Oxidoreductase</keyword>
<evidence type="ECO:0000313" key="6">
    <source>
        <dbReference type="Proteomes" id="UP001058974"/>
    </source>
</evidence>
<dbReference type="Pfam" id="PF00176">
    <property type="entry name" value="SNF2-rel_dom"/>
    <property type="match status" value="1"/>
</dbReference>
<dbReference type="EMBL" id="JAMSHJ010000007">
    <property type="protein sequence ID" value="KAI5385486.1"/>
    <property type="molecule type" value="Genomic_DNA"/>
</dbReference>
<dbReference type="Gene3D" id="3.40.50.10810">
    <property type="entry name" value="Tandem AAA-ATPase domain"/>
    <property type="match status" value="1"/>
</dbReference>
<dbReference type="AlphaFoldDB" id="A0A9D4VMM7"/>
<dbReference type="InterPro" id="IPR033248">
    <property type="entry name" value="Transketolase_C"/>
</dbReference>
<dbReference type="Gramene" id="Psat07G0218300-T1">
    <property type="protein sequence ID" value="KAI5385486.1"/>
    <property type="gene ID" value="KIW84_072183"/>
</dbReference>
<dbReference type="GO" id="GO:0009083">
    <property type="term" value="P:branched-chain amino acid catabolic process"/>
    <property type="evidence" value="ECO:0007669"/>
    <property type="project" value="TreeGrafter"/>
</dbReference>
<comment type="caution">
    <text evidence="5">The sequence shown here is derived from an EMBL/GenBank/DDBJ whole genome shotgun (WGS) entry which is preliminary data.</text>
</comment>
<evidence type="ECO:0000256" key="1">
    <source>
        <dbReference type="ARBA" id="ARBA00001964"/>
    </source>
</evidence>
<proteinExistence type="predicted"/>
<evidence type="ECO:0000259" key="3">
    <source>
        <dbReference type="Pfam" id="PF00176"/>
    </source>
</evidence>
<dbReference type="SUPFAM" id="SSF52922">
    <property type="entry name" value="TK C-terminal domain-like"/>
    <property type="match status" value="1"/>
</dbReference>
<sequence>MLAPHLLRRVKKVVMKELPPRKELILRVDLSSKQKEYYKAILTPVEETPEDGKILPLFGAKVIRPGNDIARRLLIGHEAPMTVGFGAEISVLILERCLSKLETHVARVCGLDTPFALDFEPFYVPTKHTICNKASFGSTPTIAGCDTHVAALSSPHSNKHKFNSILTVKQVPRIANMTLEPEIPTNN</sequence>
<reference evidence="5 6" key="1">
    <citation type="journal article" date="2022" name="Nat. Genet.">
        <title>Improved pea reference genome and pan-genome highlight genomic features and evolutionary characteristics.</title>
        <authorList>
            <person name="Yang T."/>
            <person name="Liu R."/>
            <person name="Luo Y."/>
            <person name="Hu S."/>
            <person name="Wang D."/>
            <person name="Wang C."/>
            <person name="Pandey M.K."/>
            <person name="Ge S."/>
            <person name="Xu Q."/>
            <person name="Li N."/>
            <person name="Li G."/>
            <person name="Huang Y."/>
            <person name="Saxena R.K."/>
            <person name="Ji Y."/>
            <person name="Li M."/>
            <person name="Yan X."/>
            <person name="He Y."/>
            <person name="Liu Y."/>
            <person name="Wang X."/>
            <person name="Xiang C."/>
            <person name="Varshney R.K."/>
            <person name="Ding H."/>
            <person name="Gao S."/>
            <person name="Zong X."/>
        </authorList>
    </citation>
    <scope>NUCLEOTIDE SEQUENCE [LARGE SCALE GENOMIC DNA]</scope>
    <source>
        <strain evidence="5 6">cv. Zhongwan 6</strain>
    </source>
</reference>
<dbReference type="InterPro" id="IPR038718">
    <property type="entry name" value="SNF2-like_sf"/>
</dbReference>
<protein>
    <submittedName>
        <fullName evidence="5">Uncharacterized protein</fullName>
    </submittedName>
</protein>
<dbReference type="Pfam" id="PF02780">
    <property type="entry name" value="Transketolase_C"/>
    <property type="match status" value="1"/>
</dbReference>
<dbReference type="Gene3D" id="3.40.50.300">
    <property type="entry name" value="P-loop containing nucleotide triphosphate hydrolases"/>
    <property type="match status" value="1"/>
</dbReference>
<comment type="cofactor">
    <cofactor evidence="1">
        <name>thiamine diphosphate</name>
        <dbReference type="ChEBI" id="CHEBI:58937"/>
    </cofactor>
</comment>
<dbReference type="InterPro" id="IPR027417">
    <property type="entry name" value="P-loop_NTPase"/>
</dbReference>
<dbReference type="GO" id="GO:0016491">
    <property type="term" value="F:oxidoreductase activity"/>
    <property type="evidence" value="ECO:0007669"/>
    <property type="project" value="UniProtKB-KW"/>
</dbReference>
<evidence type="ECO:0000259" key="4">
    <source>
        <dbReference type="Pfam" id="PF02780"/>
    </source>
</evidence>
<accession>A0A9D4VMM7</accession>
<dbReference type="InterPro" id="IPR009014">
    <property type="entry name" value="Transketo_C/PFOR_II"/>
</dbReference>
<dbReference type="GO" id="GO:0007584">
    <property type="term" value="P:response to nutrient"/>
    <property type="evidence" value="ECO:0007669"/>
    <property type="project" value="TreeGrafter"/>
</dbReference>
<dbReference type="GO" id="GO:0005524">
    <property type="term" value="F:ATP binding"/>
    <property type="evidence" value="ECO:0007669"/>
    <property type="project" value="InterPro"/>
</dbReference>
<organism evidence="5 6">
    <name type="scientific">Pisum sativum</name>
    <name type="common">Garden pea</name>
    <name type="synonym">Lathyrus oleraceus</name>
    <dbReference type="NCBI Taxonomy" id="3888"/>
    <lineage>
        <taxon>Eukaryota</taxon>
        <taxon>Viridiplantae</taxon>
        <taxon>Streptophyta</taxon>
        <taxon>Embryophyta</taxon>
        <taxon>Tracheophyta</taxon>
        <taxon>Spermatophyta</taxon>
        <taxon>Magnoliopsida</taxon>
        <taxon>eudicotyledons</taxon>
        <taxon>Gunneridae</taxon>
        <taxon>Pentapetalae</taxon>
        <taxon>rosids</taxon>
        <taxon>fabids</taxon>
        <taxon>Fabales</taxon>
        <taxon>Fabaceae</taxon>
        <taxon>Papilionoideae</taxon>
        <taxon>50 kb inversion clade</taxon>
        <taxon>NPAAA clade</taxon>
        <taxon>Hologalegina</taxon>
        <taxon>IRL clade</taxon>
        <taxon>Fabeae</taxon>
        <taxon>Lathyrus</taxon>
    </lineage>
</organism>
<dbReference type="InterPro" id="IPR000330">
    <property type="entry name" value="SNF2_N"/>
</dbReference>
<dbReference type="PANTHER" id="PTHR42980:SF1">
    <property type="entry name" value="2-OXOISOVALERATE DEHYDROGENASE SUBUNIT BETA, MITOCHONDRIAL"/>
    <property type="match status" value="1"/>
</dbReference>
<dbReference type="Gene3D" id="3.40.50.920">
    <property type="match status" value="1"/>
</dbReference>
<gene>
    <name evidence="5" type="ORF">KIW84_072183</name>
</gene>